<dbReference type="InterPro" id="IPR018247">
    <property type="entry name" value="EF_Hand_1_Ca_BS"/>
</dbReference>
<organism evidence="4 5">
    <name type="scientific">Cymbomonas tetramitiformis</name>
    <dbReference type="NCBI Taxonomy" id="36881"/>
    <lineage>
        <taxon>Eukaryota</taxon>
        <taxon>Viridiplantae</taxon>
        <taxon>Chlorophyta</taxon>
        <taxon>Pyramimonadophyceae</taxon>
        <taxon>Pyramimonadales</taxon>
        <taxon>Pyramimonadaceae</taxon>
        <taxon>Cymbomonas</taxon>
    </lineage>
</organism>
<dbReference type="PROSITE" id="PS50222">
    <property type="entry name" value="EF_HAND_2"/>
    <property type="match status" value="2"/>
</dbReference>
<dbReference type="AlphaFoldDB" id="A0AAE0KZD6"/>
<dbReference type="Pfam" id="PF13499">
    <property type="entry name" value="EF-hand_7"/>
    <property type="match status" value="1"/>
</dbReference>
<dbReference type="InterPro" id="IPR011992">
    <property type="entry name" value="EF-hand-dom_pair"/>
</dbReference>
<dbReference type="Proteomes" id="UP001190700">
    <property type="component" value="Unassembled WGS sequence"/>
</dbReference>
<evidence type="ECO:0000256" key="1">
    <source>
        <dbReference type="ARBA" id="ARBA00022737"/>
    </source>
</evidence>
<keyword evidence="5" id="KW-1185">Reference proteome</keyword>
<feature type="non-terminal residue" evidence="4">
    <location>
        <position position="226"/>
    </location>
</feature>
<dbReference type="InterPro" id="IPR002048">
    <property type="entry name" value="EF_hand_dom"/>
</dbReference>
<feature type="domain" description="EF-hand" evidence="3">
    <location>
        <begin position="32"/>
        <end position="67"/>
    </location>
</feature>
<dbReference type="Gene3D" id="1.10.238.10">
    <property type="entry name" value="EF-hand"/>
    <property type="match status" value="1"/>
</dbReference>
<dbReference type="CDD" id="cd00051">
    <property type="entry name" value="EFh"/>
    <property type="match status" value="1"/>
</dbReference>
<accession>A0AAE0KZD6</accession>
<evidence type="ECO:0000259" key="3">
    <source>
        <dbReference type="PROSITE" id="PS50222"/>
    </source>
</evidence>
<dbReference type="InterPro" id="IPR050145">
    <property type="entry name" value="Centrin_CML-like"/>
</dbReference>
<gene>
    <name evidence="4" type="ORF">CYMTET_25110</name>
</gene>
<dbReference type="SMART" id="SM00054">
    <property type="entry name" value="EFh"/>
    <property type="match status" value="2"/>
</dbReference>
<keyword evidence="1" id="KW-0677">Repeat</keyword>
<comment type="caution">
    <text evidence="4">The sequence shown here is derived from an EMBL/GenBank/DDBJ whole genome shotgun (WGS) entry which is preliminary data.</text>
</comment>
<evidence type="ECO:0000313" key="5">
    <source>
        <dbReference type="Proteomes" id="UP001190700"/>
    </source>
</evidence>
<protein>
    <recommendedName>
        <fullName evidence="3">EF-hand domain-containing protein</fullName>
    </recommendedName>
</protein>
<dbReference type="PANTHER" id="PTHR23050">
    <property type="entry name" value="CALCIUM BINDING PROTEIN"/>
    <property type="match status" value="1"/>
</dbReference>
<evidence type="ECO:0000313" key="4">
    <source>
        <dbReference type="EMBL" id="KAK3266252.1"/>
    </source>
</evidence>
<dbReference type="SUPFAM" id="SSF47473">
    <property type="entry name" value="EF-hand"/>
    <property type="match status" value="1"/>
</dbReference>
<dbReference type="EMBL" id="LGRX02013291">
    <property type="protein sequence ID" value="KAK3266252.1"/>
    <property type="molecule type" value="Genomic_DNA"/>
</dbReference>
<dbReference type="GO" id="GO:0005509">
    <property type="term" value="F:calcium ion binding"/>
    <property type="evidence" value="ECO:0007669"/>
    <property type="project" value="InterPro"/>
</dbReference>
<reference evidence="4 5" key="1">
    <citation type="journal article" date="2015" name="Genome Biol. Evol.">
        <title>Comparative Genomics of a Bacterivorous Green Alga Reveals Evolutionary Causalities and Consequences of Phago-Mixotrophic Mode of Nutrition.</title>
        <authorList>
            <person name="Burns J.A."/>
            <person name="Paasch A."/>
            <person name="Narechania A."/>
            <person name="Kim E."/>
        </authorList>
    </citation>
    <scope>NUCLEOTIDE SEQUENCE [LARGE SCALE GENOMIC DNA]</scope>
    <source>
        <strain evidence="4 5">PLY_AMNH</strain>
    </source>
</reference>
<keyword evidence="2" id="KW-0106">Calcium</keyword>
<sequence>MGRREQNEKLREDSEDWLRKRGKKIKPHVNDENIRNMKLCFQIFDADASGCISGEEVRQAFKLLHVPCTAADVKAIMDEADTDHSGELDEDEFVQMMIGVLDNMKFQNKQGNTKFAAAGEKLDLKPLAITVKRRNLLDTILVQNNYDQPTLRALSSLFPEGAAHEGLSDKTINQAQAPLQAARPSTSKASASHFLGRSGSSRFTRCSNFFRDAERRKLYETQASTS</sequence>
<evidence type="ECO:0000256" key="2">
    <source>
        <dbReference type="ARBA" id="ARBA00022837"/>
    </source>
</evidence>
<name>A0AAE0KZD6_9CHLO</name>
<proteinExistence type="predicted"/>
<feature type="domain" description="EF-hand" evidence="3">
    <location>
        <begin position="68"/>
        <end position="103"/>
    </location>
</feature>
<dbReference type="PROSITE" id="PS00018">
    <property type="entry name" value="EF_HAND_1"/>
    <property type="match status" value="2"/>
</dbReference>